<proteinExistence type="predicted"/>
<sequence>MSETFLITLKRKRQYKEEFKEFLLAREKLQERLICYDELEICAYFLFERSDFMKVCNRQEILFSDPTLNLCFDLLYSVGFGFKDELDLEKKLKIRSIEAAHFIKYHKLKPADRISNFGAKNKNFKR</sequence>
<comment type="caution">
    <text evidence="1">The sequence shown here is derived from an EMBL/GenBank/DDBJ whole genome shotgun (WGS) entry which is preliminary data.</text>
</comment>
<reference evidence="2" key="1">
    <citation type="journal article" date="2019" name="Int. J. Syst. Evol. Microbiol.">
        <title>The Global Catalogue of Microorganisms (GCM) 10K type strain sequencing project: providing services to taxonomists for standard genome sequencing and annotation.</title>
        <authorList>
            <consortium name="The Broad Institute Genomics Platform"/>
            <consortium name="The Broad Institute Genome Sequencing Center for Infectious Disease"/>
            <person name="Wu L."/>
            <person name="Ma J."/>
        </authorList>
    </citation>
    <scope>NUCLEOTIDE SEQUENCE [LARGE SCALE GENOMIC DNA]</scope>
    <source>
        <strain evidence="2">KCTC 52298</strain>
    </source>
</reference>
<organism evidence="1 2">
    <name type="scientific">Sphingobacterium tabacisoli</name>
    <dbReference type="NCBI Taxonomy" id="2044855"/>
    <lineage>
        <taxon>Bacteria</taxon>
        <taxon>Pseudomonadati</taxon>
        <taxon>Bacteroidota</taxon>
        <taxon>Sphingobacteriia</taxon>
        <taxon>Sphingobacteriales</taxon>
        <taxon>Sphingobacteriaceae</taxon>
        <taxon>Sphingobacterium</taxon>
    </lineage>
</organism>
<accession>A0ABW5L4F9</accession>
<evidence type="ECO:0000313" key="2">
    <source>
        <dbReference type="Proteomes" id="UP001597440"/>
    </source>
</evidence>
<dbReference type="RefSeq" id="WP_210352883.1">
    <property type="nucleotide sequence ID" value="NZ_JAEQMU010000001.1"/>
</dbReference>
<gene>
    <name evidence="1" type="ORF">ACFSQW_16715</name>
</gene>
<evidence type="ECO:0000313" key="1">
    <source>
        <dbReference type="EMBL" id="MFD2556037.1"/>
    </source>
</evidence>
<dbReference type="Proteomes" id="UP001597440">
    <property type="component" value="Unassembled WGS sequence"/>
</dbReference>
<name>A0ABW5L4F9_9SPHI</name>
<protein>
    <submittedName>
        <fullName evidence="1">Uncharacterized protein</fullName>
    </submittedName>
</protein>
<keyword evidence="2" id="KW-1185">Reference proteome</keyword>
<dbReference type="EMBL" id="JBHULD010000018">
    <property type="protein sequence ID" value="MFD2556037.1"/>
    <property type="molecule type" value="Genomic_DNA"/>
</dbReference>